<dbReference type="EMBL" id="JBHTIS010000098">
    <property type="protein sequence ID" value="MFD1044668.1"/>
    <property type="molecule type" value="Genomic_DNA"/>
</dbReference>
<reference evidence="3" key="1">
    <citation type="journal article" date="2019" name="Int. J. Syst. Evol. Microbiol.">
        <title>The Global Catalogue of Microorganisms (GCM) 10K type strain sequencing project: providing services to taxonomists for standard genome sequencing and annotation.</title>
        <authorList>
            <consortium name="The Broad Institute Genomics Platform"/>
            <consortium name="The Broad Institute Genome Sequencing Center for Infectious Disease"/>
            <person name="Wu L."/>
            <person name="Ma J."/>
        </authorList>
    </citation>
    <scope>NUCLEOTIDE SEQUENCE [LARGE SCALE GENOMIC DNA]</scope>
    <source>
        <strain evidence="3">JCM 31486</strain>
    </source>
</reference>
<evidence type="ECO:0000313" key="3">
    <source>
        <dbReference type="Proteomes" id="UP001597045"/>
    </source>
</evidence>
<feature type="transmembrane region" description="Helical" evidence="1">
    <location>
        <begin position="33"/>
        <end position="56"/>
    </location>
</feature>
<evidence type="ECO:0000313" key="2">
    <source>
        <dbReference type="EMBL" id="MFD1044668.1"/>
    </source>
</evidence>
<sequence>MAVLPVVGAGLLGLGLAADAYGWWSTRPFLTNLVSGVTSACFGVPFALLILASLTAHQAESVAALRKFLTDNFSFEVDMAEHWASTCAQWRFLDDYVKPRMYEQGLSWIRADAAARLNTILRDSTNPFLPFFQLREDMSDPGVLNERLIELRGQLPKAMRLREALAIARDEPFTIGLTPGWGLEI</sequence>
<accession>A0ABW3M3I0</accession>
<keyword evidence="1" id="KW-0812">Transmembrane</keyword>
<keyword evidence="3" id="KW-1185">Reference proteome</keyword>
<proteinExistence type="predicted"/>
<comment type="caution">
    <text evidence="2">The sequence shown here is derived from an EMBL/GenBank/DDBJ whole genome shotgun (WGS) entry which is preliminary data.</text>
</comment>
<keyword evidence="1" id="KW-0472">Membrane</keyword>
<gene>
    <name evidence="2" type="ORF">ACFQ1S_03200</name>
</gene>
<keyword evidence="1" id="KW-1133">Transmembrane helix</keyword>
<evidence type="ECO:0000256" key="1">
    <source>
        <dbReference type="SAM" id="Phobius"/>
    </source>
</evidence>
<dbReference type="Proteomes" id="UP001597045">
    <property type="component" value="Unassembled WGS sequence"/>
</dbReference>
<name>A0ABW3M3I0_9PSEU</name>
<protein>
    <submittedName>
        <fullName evidence="2">Uncharacterized protein</fullName>
    </submittedName>
</protein>
<organism evidence="2 3">
    <name type="scientific">Kibdelosporangium lantanae</name>
    <dbReference type="NCBI Taxonomy" id="1497396"/>
    <lineage>
        <taxon>Bacteria</taxon>
        <taxon>Bacillati</taxon>
        <taxon>Actinomycetota</taxon>
        <taxon>Actinomycetes</taxon>
        <taxon>Pseudonocardiales</taxon>
        <taxon>Pseudonocardiaceae</taxon>
        <taxon>Kibdelosporangium</taxon>
    </lineage>
</organism>